<reference evidence="5" key="1">
    <citation type="submission" date="2022-08" db="EMBL/GenBank/DDBJ databases">
        <authorList>
            <person name="Kallberg Y."/>
            <person name="Tangrot J."/>
            <person name="Rosling A."/>
        </authorList>
    </citation>
    <scope>NUCLEOTIDE SEQUENCE</scope>
    <source>
        <strain evidence="5">Wild A</strain>
    </source>
</reference>
<feature type="region of interest" description="Disordered" evidence="3">
    <location>
        <begin position="1"/>
        <end position="22"/>
    </location>
</feature>
<dbReference type="Gene3D" id="2.40.50.40">
    <property type="match status" value="2"/>
</dbReference>
<dbReference type="InterPro" id="IPR016197">
    <property type="entry name" value="Chromo-like_dom_sf"/>
</dbReference>
<dbReference type="PANTHER" id="PTHR22812">
    <property type="entry name" value="CHROMOBOX PROTEIN"/>
    <property type="match status" value="1"/>
</dbReference>
<feature type="domain" description="Chromo" evidence="4">
    <location>
        <begin position="38"/>
        <end position="97"/>
    </location>
</feature>
<organism evidence="5 6">
    <name type="scientific">Funneliformis geosporum</name>
    <dbReference type="NCBI Taxonomy" id="1117311"/>
    <lineage>
        <taxon>Eukaryota</taxon>
        <taxon>Fungi</taxon>
        <taxon>Fungi incertae sedis</taxon>
        <taxon>Mucoromycota</taxon>
        <taxon>Glomeromycotina</taxon>
        <taxon>Glomeromycetes</taxon>
        <taxon>Glomerales</taxon>
        <taxon>Glomeraceae</taxon>
        <taxon>Funneliformis</taxon>
    </lineage>
</organism>
<dbReference type="OrthoDB" id="433924at2759"/>
<keyword evidence="2" id="KW-0539">Nucleus</keyword>
<feature type="compositionally biased region" description="Polar residues" evidence="3">
    <location>
        <begin position="10"/>
        <end position="22"/>
    </location>
</feature>
<dbReference type="PROSITE" id="PS50013">
    <property type="entry name" value="CHROMO_2"/>
    <property type="match status" value="1"/>
</dbReference>
<evidence type="ECO:0000313" key="5">
    <source>
        <dbReference type="EMBL" id="CAI2163898.1"/>
    </source>
</evidence>
<dbReference type="PROSITE" id="PS00598">
    <property type="entry name" value="CHROMO_1"/>
    <property type="match status" value="1"/>
</dbReference>
<evidence type="ECO:0000256" key="2">
    <source>
        <dbReference type="ARBA" id="ARBA00023242"/>
    </source>
</evidence>
<sequence length="236" mass="27046">MSIKDHLPISTLNDPLTDNHGESIQNGVNETDGSNLFFEVEAIIDHCVRSNGSVEYLLKWKGFGEDENSWVSEEDMNAPALTRLYWSNKDMIKSNPKIRGSPIRSDRDRESQAKNNFDHRQESDSDATDIIQKVNGSSDYTFKDDDIRMINGNDTDGSCEINNNEIPNWLKIIDEESKSANYYFKPNDHDSWENHATILNIVRETDAGDNYVHIKWPDGTDSYFITSEVYQKCPLK</sequence>
<evidence type="ECO:0000313" key="6">
    <source>
        <dbReference type="Proteomes" id="UP001153678"/>
    </source>
</evidence>
<gene>
    <name evidence="5" type="ORF">FWILDA_LOCUS1298</name>
</gene>
<accession>A0A9W4SBN6</accession>
<protein>
    <submittedName>
        <fullName evidence="5">13180_t:CDS:1</fullName>
    </submittedName>
</protein>
<name>A0A9W4SBN6_9GLOM</name>
<evidence type="ECO:0000256" key="3">
    <source>
        <dbReference type="SAM" id="MobiDB-lite"/>
    </source>
</evidence>
<evidence type="ECO:0000256" key="1">
    <source>
        <dbReference type="ARBA" id="ARBA00004123"/>
    </source>
</evidence>
<dbReference type="Pfam" id="PF00385">
    <property type="entry name" value="Chromo"/>
    <property type="match status" value="1"/>
</dbReference>
<comment type="subcellular location">
    <subcellularLocation>
        <location evidence="1">Nucleus</location>
    </subcellularLocation>
</comment>
<keyword evidence="6" id="KW-1185">Reference proteome</keyword>
<dbReference type="SUPFAM" id="SSF54160">
    <property type="entry name" value="Chromo domain-like"/>
    <property type="match status" value="1"/>
</dbReference>
<comment type="caution">
    <text evidence="5">The sequence shown here is derived from an EMBL/GenBank/DDBJ whole genome shotgun (WGS) entry which is preliminary data.</text>
</comment>
<feature type="compositionally biased region" description="Basic and acidic residues" evidence="3">
    <location>
        <begin position="104"/>
        <end position="123"/>
    </location>
</feature>
<dbReference type="AlphaFoldDB" id="A0A9W4SBN6"/>
<dbReference type="InterPro" id="IPR051219">
    <property type="entry name" value="Heterochromatin_chromo-domain"/>
</dbReference>
<feature type="region of interest" description="Disordered" evidence="3">
    <location>
        <begin position="95"/>
        <end position="127"/>
    </location>
</feature>
<dbReference type="SMART" id="SM00298">
    <property type="entry name" value="CHROMO"/>
    <property type="match status" value="1"/>
</dbReference>
<proteinExistence type="predicted"/>
<dbReference type="GO" id="GO:0005634">
    <property type="term" value="C:nucleus"/>
    <property type="evidence" value="ECO:0007669"/>
    <property type="project" value="UniProtKB-SubCell"/>
</dbReference>
<dbReference type="CDD" id="cd00024">
    <property type="entry name" value="CD_CSD"/>
    <property type="match status" value="1"/>
</dbReference>
<dbReference type="EMBL" id="CAMKVN010000119">
    <property type="protein sequence ID" value="CAI2163898.1"/>
    <property type="molecule type" value="Genomic_DNA"/>
</dbReference>
<feature type="non-terminal residue" evidence="5">
    <location>
        <position position="236"/>
    </location>
</feature>
<dbReference type="Proteomes" id="UP001153678">
    <property type="component" value="Unassembled WGS sequence"/>
</dbReference>
<dbReference type="InterPro" id="IPR023779">
    <property type="entry name" value="Chromodomain_CS"/>
</dbReference>
<dbReference type="InterPro" id="IPR000953">
    <property type="entry name" value="Chromo/chromo_shadow_dom"/>
</dbReference>
<dbReference type="InterPro" id="IPR023780">
    <property type="entry name" value="Chromo_domain"/>
</dbReference>
<evidence type="ECO:0000259" key="4">
    <source>
        <dbReference type="PROSITE" id="PS50013"/>
    </source>
</evidence>